<dbReference type="GO" id="GO:0005634">
    <property type="term" value="C:nucleus"/>
    <property type="evidence" value="ECO:0007669"/>
    <property type="project" value="TreeGrafter"/>
</dbReference>
<evidence type="ECO:0008006" key="4">
    <source>
        <dbReference type="Google" id="ProtNLM"/>
    </source>
</evidence>
<gene>
    <name evidence="2" type="ORF">P43SY_007716</name>
</gene>
<comment type="caution">
    <text evidence="2">The sequence shown here is derived from an EMBL/GenBank/DDBJ whole genome shotgun (WGS) entry which is preliminary data.</text>
</comment>
<evidence type="ECO:0000313" key="3">
    <source>
        <dbReference type="Proteomes" id="UP001209570"/>
    </source>
</evidence>
<feature type="compositionally biased region" description="Low complexity" evidence="1">
    <location>
        <begin position="100"/>
        <end position="110"/>
    </location>
</feature>
<organism evidence="2 3">
    <name type="scientific">Pythium insidiosum</name>
    <name type="common">Pythiosis disease agent</name>
    <dbReference type="NCBI Taxonomy" id="114742"/>
    <lineage>
        <taxon>Eukaryota</taxon>
        <taxon>Sar</taxon>
        <taxon>Stramenopiles</taxon>
        <taxon>Oomycota</taxon>
        <taxon>Peronosporomycetes</taxon>
        <taxon>Pythiales</taxon>
        <taxon>Pythiaceae</taxon>
        <taxon>Pythium</taxon>
    </lineage>
</organism>
<dbReference type="PANTHER" id="PTHR15967:SF0">
    <property type="entry name" value="E2F-ASSOCIATED PHOSPHOPROTEIN"/>
    <property type="match status" value="1"/>
</dbReference>
<dbReference type="InterPro" id="IPR019370">
    <property type="entry name" value="E2F-assoc_phosphoprotein"/>
</dbReference>
<sequence length="358" mass="39079">MDDARTPPAPWASRARPPQRRDDAAFGLAAGDAEDFYDVVMSSEDDASDGDAEEPATSAAPNPNARDVSAQRLLQDATASSARAAVPKDVLQPIGGGAASGARSSSSAKAVSDETPPLTADELDRHAQRRAQLESALDTLLNMEITPVGDAPFRFREPAPLPSPAPEGTAAKEAMHGPQLSEHAKKKKKKMVSTGAALEDRGDSSSDDEAPRERDPDPLYDGDMDDADAKWVQTNLRDRQQATTDATLCCPCCFVTVCMDCQRHARYPNQYRARVAMNCRVKKDEVLTYGSEVRENTARQQIGDHRRLSRMERGHALPDQRLGRDDYFAVACSDCGTTVGVYDHEQFYHFFNVLPSHC</sequence>
<feature type="compositionally biased region" description="Acidic residues" evidence="1">
    <location>
        <begin position="32"/>
        <end position="54"/>
    </location>
</feature>
<keyword evidence="3" id="KW-1185">Reference proteome</keyword>
<feature type="region of interest" description="Disordered" evidence="1">
    <location>
        <begin position="1"/>
        <end position="131"/>
    </location>
</feature>
<dbReference type="Proteomes" id="UP001209570">
    <property type="component" value="Unassembled WGS sequence"/>
</dbReference>
<dbReference type="Pfam" id="PF10238">
    <property type="entry name" value="Eapp_C"/>
    <property type="match status" value="1"/>
</dbReference>
<protein>
    <recommendedName>
        <fullName evidence="4">E2F-associated phosphoprotein</fullName>
    </recommendedName>
</protein>
<proteinExistence type="predicted"/>
<evidence type="ECO:0000313" key="2">
    <source>
        <dbReference type="EMBL" id="KAJ0405615.1"/>
    </source>
</evidence>
<accession>A0AAD5LPA1</accession>
<dbReference type="PANTHER" id="PTHR15967">
    <property type="entry name" value="E2F-ASSOCIATED PHOSPHOPROTEIN"/>
    <property type="match status" value="1"/>
</dbReference>
<dbReference type="EMBL" id="JAKCXM010000042">
    <property type="protein sequence ID" value="KAJ0405615.1"/>
    <property type="molecule type" value="Genomic_DNA"/>
</dbReference>
<feature type="compositionally biased region" description="Basic and acidic residues" evidence="1">
    <location>
        <begin position="198"/>
        <end position="217"/>
    </location>
</feature>
<evidence type="ECO:0000256" key="1">
    <source>
        <dbReference type="SAM" id="MobiDB-lite"/>
    </source>
</evidence>
<name>A0AAD5LPA1_PYTIN</name>
<dbReference type="AlphaFoldDB" id="A0AAD5LPA1"/>
<reference evidence="2" key="1">
    <citation type="submission" date="2021-12" db="EMBL/GenBank/DDBJ databases">
        <title>Prjna785345.</title>
        <authorList>
            <person name="Rujirawat T."/>
            <person name="Krajaejun T."/>
        </authorList>
    </citation>
    <scope>NUCLEOTIDE SEQUENCE</scope>
    <source>
        <strain evidence="2">Pi057C3</strain>
    </source>
</reference>
<feature type="region of interest" description="Disordered" evidence="1">
    <location>
        <begin position="151"/>
        <end position="225"/>
    </location>
</feature>